<evidence type="ECO:0000259" key="7">
    <source>
        <dbReference type="Pfam" id="PF21981"/>
    </source>
</evidence>
<organism evidence="9 10">
    <name type="scientific">Clostridium fungisolvens</name>
    <dbReference type="NCBI Taxonomy" id="1604897"/>
    <lineage>
        <taxon>Bacteria</taxon>
        <taxon>Bacillati</taxon>
        <taxon>Bacillota</taxon>
        <taxon>Clostridia</taxon>
        <taxon>Eubacteriales</taxon>
        <taxon>Clostridiaceae</taxon>
        <taxon>Clostridium</taxon>
    </lineage>
</organism>
<evidence type="ECO:0000256" key="5">
    <source>
        <dbReference type="HAMAP-Rule" id="MF_01114"/>
    </source>
</evidence>
<evidence type="ECO:0000313" key="10">
    <source>
        <dbReference type="Proteomes" id="UP000580568"/>
    </source>
</evidence>
<feature type="domain" description="RecX third three-helical" evidence="7">
    <location>
        <begin position="155"/>
        <end position="202"/>
    </location>
</feature>
<comment type="similarity">
    <text evidence="2 5">Belongs to the RecX family.</text>
</comment>
<dbReference type="EMBL" id="BLZR01000001">
    <property type="protein sequence ID" value="GFP76828.1"/>
    <property type="molecule type" value="Genomic_DNA"/>
</dbReference>
<dbReference type="AlphaFoldDB" id="A0A6V8SNP6"/>
<evidence type="ECO:0000259" key="8">
    <source>
        <dbReference type="Pfam" id="PF21982"/>
    </source>
</evidence>
<accession>A0A6V8SNP6</accession>
<dbReference type="Proteomes" id="UP000580568">
    <property type="component" value="Unassembled WGS sequence"/>
</dbReference>
<dbReference type="InterPro" id="IPR053925">
    <property type="entry name" value="RecX_HTH_3rd"/>
</dbReference>
<evidence type="ECO:0000256" key="3">
    <source>
        <dbReference type="ARBA" id="ARBA00018111"/>
    </source>
</evidence>
<dbReference type="PANTHER" id="PTHR33602:SF1">
    <property type="entry name" value="REGULATORY PROTEIN RECX FAMILY PROTEIN"/>
    <property type="match status" value="1"/>
</dbReference>
<evidence type="ECO:0000256" key="2">
    <source>
        <dbReference type="ARBA" id="ARBA00009695"/>
    </source>
</evidence>
<dbReference type="HAMAP" id="MF_01114">
    <property type="entry name" value="RecX"/>
    <property type="match status" value="1"/>
</dbReference>
<protein>
    <recommendedName>
        <fullName evidence="3 5">Regulatory protein RecX</fullName>
    </recommendedName>
</protein>
<dbReference type="Gene3D" id="1.10.10.10">
    <property type="entry name" value="Winged helix-like DNA-binding domain superfamily/Winged helix DNA-binding domain"/>
    <property type="match status" value="3"/>
</dbReference>
<comment type="subcellular location">
    <subcellularLocation>
        <location evidence="1 5">Cytoplasm</location>
    </subcellularLocation>
</comment>
<gene>
    <name evidence="5" type="primary">recX</name>
    <name evidence="9" type="ORF">bsdtw1_02938</name>
</gene>
<dbReference type="InterPro" id="IPR036388">
    <property type="entry name" value="WH-like_DNA-bd_sf"/>
</dbReference>
<sequence>MSKITGIEVQKKNPKRVNVFIDEEFSFGCDAELIYRYGLRKDEKVDVEKIKTIIEEEDFIKCKNAALKTIERAYKTEKEIRDKLIAKAFPENLIKRTLDFLKEYNFLDDKLYTEMYLKDKIGNQGKNKIYYSLLRKGVSEELLKDKISNVDTEIEEEGAYTLCKKKYDSLIKRESDTLKISQKLFRFMASKGYEFDMINRLIKKIMRTDQFLE</sequence>
<reference evidence="9 10" key="1">
    <citation type="submission" date="2020-07" db="EMBL/GenBank/DDBJ databases">
        <title>A new beta-1,3-glucan-decomposing anaerobic bacterium isolated from anoxic soil subjected to biological soil disinfestation.</title>
        <authorList>
            <person name="Ueki A."/>
            <person name="Tonouchi A."/>
        </authorList>
    </citation>
    <scope>NUCLEOTIDE SEQUENCE [LARGE SCALE GENOMIC DNA]</scope>
    <source>
        <strain evidence="9 10">TW1</strain>
    </source>
</reference>
<evidence type="ECO:0000256" key="4">
    <source>
        <dbReference type="ARBA" id="ARBA00022490"/>
    </source>
</evidence>
<keyword evidence="4 5" id="KW-0963">Cytoplasm</keyword>
<feature type="domain" description="RecX second three-helical" evidence="6">
    <location>
        <begin position="108"/>
        <end position="142"/>
    </location>
</feature>
<dbReference type="InterPro" id="IPR053926">
    <property type="entry name" value="RecX_HTH_1st"/>
</dbReference>
<dbReference type="Pfam" id="PF02631">
    <property type="entry name" value="RecX_HTH2"/>
    <property type="match status" value="1"/>
</dbReference>
<dbReference type="NCBIfam" id="NF001058">
    <property type="entry name" value="PRK00117.4-1"/>
    <property type="match status" value="1"/>
</dbReference>
<evidence type="ECO:0000313" key="9">
    <source>
        <dbReference type="EMBL" id="GFP76828.1"/>
    </source>
</evidence>
<dbReference type="PANTHER" id="PTHR33602">
    <property type="entry name" value="REGULATORY PROTEIN RECX FAMILY PROTEIN"/>
    <property type="match status" value="1"/>
</dbReference>
<comment type="caution">
    <text evidence="9">The sequence shown here is derived from an EMBL/GenBank/DDBJ whole genome shotgun (WGS) entry which is preliminary data.</text>
</comment>
<dbReference type="InterPro" id="IPR003783">
    <property type="entry name" value="Regulatory_RecX"/>
</dbReference>
<dbReference type="RefSeq" id="WP_183278235.1">
    <property type="nucleotide sequence ID" value="NZ_BLZR01000001.1"/>
</dbReference>
<evidence type="ECO:0000256" key="1">
    <source>
        <dbReference type="ARBA" id="ARBA00004496"/>
    </source>
</evidence>
<dbReference type="Pfam" id="PF21981">
    <property type="entry name" value="RecX_HTH3"/>
    <property type="match status" value="1"/>
</dbReference>
<dbReference type="GO" id="GO:0005737">
    <property type="term" value="C:cytoplasm"/>
    <property type="evidence" value="ECO:0007669"/>
    <property type="project" value="UniProtKB-SubCell"/>
</dbReference>
<comment type="function">
    <text evidence="5">Modulates RecA activity.</text>
</comment>
<feature type="domain" description="RecX first three-helical" evidence="8">
    <location>
        <begin position="62"/>
        <end position="101"/>
    </location>
</feature>
<dbReference type="Pfam" id="PF21982">
    <property type="entry name" value="RecX_HTH1"/>
    <property type="match status" value="1"/>
</dbReference>
<keyword evidence="10" id="KW-1185">Reference proteome</keyword>
<dbReference type="InterPro" id="IPR053924">
    <property type="entry name" value="RecX_HTH_2nd"/>
</dbReference>
<dbReference type="GO" id="GO:0006282">
    <property type="term" value="P:regulation of DNA repair"/>
    <property type="evidence" value="ECO:0007669"/>
    <property type="project" value="UniProtKB-UniRule"/>
</dbReference>
<name>A0A6V8SNP6_9CLOT</name>
<proteinExistence type="inferred from homology"/>
<evidence type="ECO:0000259" key="6">
    <source>
        <dbReference type="Pfam" id="PF02631"/>
    </source>
</evidence>